<sequence length="615" mass="63238">MFAGSMQTPDFLTKHLGVPKRELGVYATYTTSGIARITAVIPANLKLPPIPNVKTTITSFTLTSTMNFEPNPGSTEYGYQVAANGVMSINNNAEIALVLALKYTPFEFSIALSAVGLNGGAVWPNIFGVTGLNLNAVAIQLNLTPGRFPFVGIGLAGSGSLPGKLREYMGIDSNAPIPISFVMNLGSVDPCLSVSVGDPSSATPITAIPPGTKVLTSTYFSLLVSPFGCSVGVFDVPAGVQIRAKAAVLSTAVELFAAYNPNPAGPPGVTKTPSFRAWLKVDNPNSDAKVRVDGSLKLSFAAGGWVLFPFIEIRGGIKIGGAARIDLFGRCSLAGCDAGGSGAVSIGGFSLIMAVKVKNLGMPWWSVSASGTMNVAGSQLAITGAWDPLNGGYQFSGSGTFPNGKLLESFELSLSWNPFNGTLPKATFRASGTLGGRFKSVTGVAGTFSTGSVDLLPTASELRLVVSPNVDLGLITIPVSLGFVVCLTGPCAGTVTSKFGISSNFKGIPINLPDINLGEYWNFDASTSGSFSGSGKVGSDWGGLKGDFSGTVTLGISSSAGLTVDPNVSVQASAGYGGSWHGMGTVGADVDMSGLQFRFCKSKTIAGKTFTICIP</sequence>
<reference evidence="1" key="1">
    <citation type="submission" date="2020-05" db="EMBL/GenBank/DDBJ databases">
        <authorList>
            <person name="Chiriac C."/>
            <person name="Salcher M."/>
            <person name="Ghai R."/>
            <person name="Kavagutti S V."/>
        </authorList>
    </citation>
    <scope>NUCLEOTIDE SEQUENCE</scope>
</reference>
<protein>
    <submittedName>
        <fullName evidence="1">Unannotated protein</fullName>
    </submittedName>
</protein>
<dbReference type="EMBL" id="CAEZYY010000043">
    <property type="protein sequence ID" value="CAB4767505.1"/>
    <property type="molecule type" value="Genomic_DNA"/>
</dbReference>
<accession>A0A6J6V975</accession>
<evidence type="ECO:0000313" key="1">
    <source>
        <dbReference type="EMBL" id="CAB4767505.1"/>
    </source>
</evidence>
<gene>
    <name evidence="1" type="ORF">UFOPK2806_02213</name>
</gene>
<proteinExistence type="predicted"/>
<dbReference type="AlphaFoldDB" id="A0A6J6V975"/>
<name>A0A6J6V975_9ZZZZ</name>
<organism evidence="1">
    <name type="scientific">freshwater metagenome</name>
    <dbReference type="NCBI Taxonomy" id="449393"/>
    <lineage>
        <taxon>unclassified sequences</taxon>
        <taxon>metagenomes</taxon>
        <taxon>ecological metagenomes</taxon>
    </lineage>
</organism>